<dbReference type="Proteomes" id="UP001182556">
    <property type="component" value="Unassembled WGS sequence"/>
</dbReference>
<gene>
    <name evidence="1" type="ORF">DB88DRAFT_510689</name>
</gene>
<evidence type="ECO:0000313" key="1">
    <source>
        <dbReference type="EMBL" id="KAK1924323.1"/>
    </source>
</evidence>
<dbReference type="PANTHER" id="PTHR45458:SF1">
    <property type="entry name" value="SHORT CHAIN DEHYDROGENASE"/>
    <property type="match status" value="1"/>
</dbReference>
<dbReference type="Gene3D" id="3.40.50.720">
    <property type="entry name" value="NAD(P)-binding Rossmann-like Domain"/>
    <property type="match status" value="1"/>
</dbReference>
<dbReference type="SUPFAM" id="SSF51735">
    <property type="entry name" value="NAD(P)-binding Rossmann-fold domains"/>
    <property type="match status" value="1"/>
</dbReference>
<dbReference type="InterPro" id="IPR036291">
    <property type="entry name" value="NAD(P)-bd_dom_sf"/>
</dbReference>
<dbReference type="EMBL" id="JAODAN010000005">
    <property type="protein sequence ID" value="KAK1924323.1"/>
    <property type="molecule type" value="Genomic_DNA"/>
</dbReference>
<dbReference type="GO" id="GO:0016616">
    <property type="term" value="F:oxidoreductase activity, acting on the CH-OH group of donors, NAD or NADP as acceptor"/>
    <property type="evidence" value="ECO:0007669"/>
    <property type="project" value="TreeGrafter"/>
</dbReference>
<reference evidence="1" key="1">
    <citation type="submission" date="2023-02" db="EMBL/GenBank/DDBJ databases">
        <title>Identification and recombinant expression of a fungal hydrolase from Papiliotrema laurentii that hydrolyzes apple cutin and clears colloidal polyester polyurethane.</title>
        <authorList>
            <consortium name="DOE Joint Genome Institute"/>
            <person name="Roman V.A."/>
            <person name="Bojanowski C."/>
            <person name="Crable B.R."/>
            <person name="Wagner D.N."/>
            <person name="Hung C.S."/>
            <person name="Nadeau L.J."/>
            <person name="Schratz L."/>
            <person name="Haridas S."/>
            <person name="Pangilinan J."/>
            <person name="Lipzen A."/>
            <person name="Na H."/>
            <person name="Yan M."/>
            <person name="Ng V."/>
            <person name="Grigoriev I.V."/>
            <person name="Spatafora J.W."/>
            <person name="Barlow D."/>
            <person name="Biffinger J."/>
            <person name="Kelley-Loughnane N."/>
            <person name="Varaljay V.A."/>
            <person name="Crookes-Goodson W.J."/>
        </authorList>
    </citation>
    <scope>NUCLEOTIDE SEQUENCE</scope>
    <source>
        <strain evidence="1">5307AH</strain>
    </source>
</reference>
<dbReference type="PANTHER" id="PTHR45458">
    <property type="entry name" value="SHORT-CHAIN DEHYDROGENASE/REDUCTASE SDR"/>
    <property type="match status" value="1"/>
</dbReference>
<organism evidence="1 2">
    <name type="scientific">Papiliotrema laurentii</name>
    <name type="common">Cryptococcus laurentii</name>
    <dbReference type="NCBI Taxonomy" id="5418"/>
    <lineage>
        <taxon>Eukaryota</taxon>
        <taxon>Fungi</taxon>
        <taxon>Dikarya</taxon>
        <taxon>Basidiomycota</taxon>
        <taxon>Agaricomycotina</taxon>
        <taxon>Tremellomycetes</taxon>
        <taxon>Tremellales</taxon>
        <taxon>Rhynchogastremaceae</taxon>
        <taxon>Papiliotrema</taxon>
    </lineage>
</organism>
<name>A0AAD9D172_PAPLA</name>
<accession>A0AAD9D172</accession>
<comment type="caution">
    <text evidence="1">The sequence shown here is derived from an EMBL/GenBank/DDBJ whole genome shotgun (WGS) entry which is preliminary data.</text>
</comment>
<proteinExistence type="predicted"/>
<dbReference type="InterPro" id="IPR052184">
    <property type="entry name" value="SDR_enzymes"/>
</dbReference>
<dbReference type="AlphaFoldDB" id="A0AAD9D172"/>
<evidence type="ECO:0000313" key="2">
    <source>
        <dbReference type="Proteomes" id="UP001182556"/>
    </source>
</evidence>
<sequence>MTPAKMPTVLITGANRGIGLEFVKHYVQKGWNVIAAVRTVSSFPKVEGNVRVVQIVSESLTDAHDVAKQLQKDNITLDVIIANAAINNAEDLLVKTDPTEFDQHLNVNVRGVLVLFQALHPLLAKDGKFIIISSGAGTIGQDLKPRGGTYGLTKAALNYLTRQLHFEHPEYLIAAFSPGWLATEMGTRGAKLRGLDAPPDDITKTIPGMIQLIDEGNKEKLGGWMTNWDGTRMKW</sequence>
<dbReference type="PRINTS" id="PR00081">
    <property type="entry name" value="GDHRDH"/>
</dbReference>
<dbReference type="Pfam" id="PF00106">
    <property type="entry name" value="adh_short"/>
    <property type="match status" value="1"/>
</dbReference>
<dbReference type="InterPro" id="IPR002347">
    <property type="entry name" value="SDR_fam"/>
</dbReference>
<keyword evidence="2" id="KW-1185">Reference proteome</keyword>
<protein>
    <submittedName>
        <fullName evidence="1">Uncharacterized protein</fullName>
    </submittedName>
</protein>